<feature type="signal peptide" evidence="2">
    <location>
        <begin position="1"/>
        <end position="16"/>
    </location>
</feature>
<evidence type="ECO:0000256" key="1">
    <source>
        <dbReference type="ARBA" id="ARBA00005564"/>
    </source>
</evidence>
<evidence type="ECO:0000313" key="4">
    <source>
        <dbReference type="Proteomes" id="UP000663891"/>
    </source>
</evidence>
<name>A0A814G5K3_9BILA</name>
<protein>
    <recommendedName>
        <fullName evidence="5">6-phosphogluconolactonase</fullName>
    </recommendedName>
</protein>
<dbReference type="Gene3D" id="2.130.10.10">
    <property type="entry name" value="YVTN repeat-like/Quinoprotein amine dehydrogenase"/>
    <property type="match status" value="2"/>
</dbReference>
<accession>A0A814G5K3</accession>
<organism evidence="3 4">
    <name type="scientific">Adineta steineri</name>
    <dbReference type="NCBI Taxonomy" id="433720"/>
    <lineage>
        <taxon>Eukaryota</taxon>
        <taxon>Metazoa</taxon>
        <taxon>Spiralia</taxon>
        <taxon>Gnathifera</taxon>
        <taxon>Rotifera</taxon>
        <taxon>Eurotatoria</taxon>
        <taxon>Bdelloidea</taxon>
        <taxon>Adinetida</taxon>
        <taxon>Adinetidae</taxon>
        <taxon>Adineta</taxon>
    </lineage>
</organism>
<dbReference type="Proteomes" id="UP000663891">
    <property type="component" value="Unassembled WGS sequence"/>
</dbReference>
<dbReference type="EMBL" id="CAJNON010000120">
    <property type="protein sequence ID" value="CAF0994371.1"/>
    <property type="molecule type" value="Genomic_DNA"/>
</dbReference>
<dbReference type="InterPro" id="IPR050282">
    <property type="entry name" value="Cycloisomerase_2"/>
</dbReference>
<keyword evidence="2" id="KW-0732">Signal</keyword>
<dbReference type="GO" id="GO:0017057">
    <property type="term" value="F:6-phosphogluconolactonase activity"/>
    <property type="evidence" value="ECO:0007669"/>
    <property type="project" value="TreeGrafter"/>
</dbReference>
<dbReference type="InterPro" id="IPR011048">
    <property type="entry name" value="Haem_d1_sf"/>
</dbReference>
<dbReference type="AlphaFoldDB" id="A0A814G5K3"/>
<dbReference type="OrthoDB" id="9972196at2759"/>
<dbReference type="GO" id="GO:0005829">
    <property type="term" value="C:cytosol"/>
    <property type="evidence" value="ECO:0007669"/>
    <property type="project" value="TreeGrafter"/>
</dbReference>
<sequence length="452" mass="50183">MFLLLFTAFVISSSNAWSRERPAYNASILIYVGTYTGRNDTDSKGIYAFAFDSNNLSLKSLGLVAITPHPTYILIHPSKKYILSVNELNEGKVNAFKINSIQTGQLTLVNQQSSYGSYPIHLSSNKLGRYIFVANYMSGTIAVLPYVLIHPSKKYILSVNELNEGKVNAFKINSIQTGQLTLVNQQSSYGSYPIHLSSNKLGRYIFVANYMSGTIAVLPFDSENGHIQPTDGVYQQNGSSIDLESQTSSHPHCVLLDKKEENAISADLGSDELYVYRFLPTYGTLKKLYVTKSVEPGDGPRHLIFSEDDNYVYVMNELTSSITVFKYYPILRAIQTISTLPPNFTSINYAAELLLHPVSGKFLYASNRGHDSIAVFQVDKTTGLLTIIQHINVQGRTPRNFNILPNGMHLIVANQDSNNLVVFSIDQTTGKLTKTDVSAHVSKPTCIKFLIT</sequence>
<dbReference type="SUPFAM" id="SSF75011">
    <property type="entry name" value="3-carboxy-cis,cis-mucoante lactonizing enzyme"/>
    <property type="match status" value="1"/>
</dbReference>
<dbReference type="PANTHER" id="PTHR30344:SF1">
    <property type="entry name" value="6-PHOSPHOGLUCONOLACTONASE"/>
    <property type="match status" value="1"/>
</dbReference>
<comment type="caution">
    <text evidence="3">The sequence shown here is derived from an EMBL/GenBank/DDBJ whole genome shotgun (WGS) entry which is preliminary data.</text>
</comment>
<dbReference type="PANTHER" id="PTHR30344">
    <property type="entry name" value="6-PHOSPHOGLUCONOLACTONASE-RELATED"/>
    <property type="match status" value="1"/>
</dbReference>
<evidence type="ECO:0008006" key="5">
    <source>
        <dbReference type="Google" id="ProtNLM"/>
    </source>
</evidence>
<reference evidence="3" key="1">
    <citation type="submission" date="2021-02" db="EMBL/GenBank/DDBJ databases">
        <authorList>
            <person name="Nowell W R."/>
        </authorList>
    </citation>
    <scope>NUCLEOTIDE SEQUENCE</scope>
</reference>
<feature type="chain" id="PRO_5032570212" description="6-phosphogluconolactonase" evidence="2">
    <location>
        <begin position="17"/>
        <end position="452"/>
    </location>
</feature>
<dbReference type="SUPFAM" id="SSF51004">
    <property type="entry name" value="C-terminal (heme d1) domain of cytochrome cd1-nitrite reductase"/>
    <property type="match status" value="1"/>
</dbReference>
<gene>
    <name evidence="3" type="ORF">VCS650_LOCUS14376</name>
</gene>
<dbReference type="InterPro" id="IPR019405">
    <property type="entry name" value="Lactonase_7-beta_prop"/>
</dbReference>
<evidence type="ECO:0000256" key="2">
    <source>
        <dbReference type="SAM" id="SignalP"/>
    </source>
</evidence>
<dbReference type="InterPro" id="IPR015943">
    <property type="entry name" value="WD40/YVTN_repeat-like_dom_sf"/>
</dbReference>
<dbReference type="Pfam" id="PF10282">
    <property type="entry name" value="Lactonase"/>
    <property type="match status" value="1"/>
</dbReference>
<evidence type="ECO:0000313" key="3">
    <source>
        <dbReference type="EMBL" id="CAF0994371.1"/>
    </source>
</evidence>
<comment type="similarity">
    <text evidence="1">Belongs to the cycloisomerase 2 family.</text>
</comment>
<proteinExistence type="inferred from homology"/>